<comment type="similarity">
    <text evidence="1">Belongs to the SEN15 family.</text>
</comment>
<dbReference type="AlphaFoldDB" id="A0A9W8G6X3"/>
<feature type="domain" description="tRNA-splicing endonuclease subunit Sen15" evidence="3">
    <location>
        <begin position="55"/>
        <end position="126"/>
    </location>
</feature>
<dbReference type="InterPro" id="IPR036167">
    <property type="entry name" value="tRNA_intron_Endo_cat-like_sf"/>
</dbReference>
<organism evidence="4 5">
    <name type="scientific">Coemansia spiralis</name>
    <dbReference type="NCBI Taxonomy" id="417178"/>
    <lineage>
        <taxon>Eukaryota</taxon>
        <taxon>Fungi</taxon>
        <taxon>Fungi incertae sedis</taxon>
        <taxon>Zoopagomycota</taxon>
        <taxon>Kickxellomycotina</taxon>
        <taxon>Kickxellomycetes</taxon>
        <taxon>Kickxellales</taxon>
        <taxon>Kickxellaceae</taxon>
        <taxon>Coemansia</taxon>
    </lineage>
</organism>
<name>A0A9W8G6X3_9FUNG</name>
<dbReference type="GO" id="GO:0006388">
    <property type="term" value="P:tRNA splicing, via endonucleolytic cleavage and ligation"/>
    <property type="evidence" value="ECO:0007669"/>
    <property type="project" value="InterPro"/>
</dbReference>
<dbReference type="InterPro" id="IPR011856">
    <property type="entry name" value="tRNA_endonuc-like_dom_sf"/>
</dbReference>
<sequence length="137" mass="15169">MDQHPKYCEVAELCEQFPQRSRALFQTFLDIKYGQMLPRVATNVLAKADLPVVISEEPNGTSNVFVPVYADESISMDLLAQILSDSAELFKEGFNGHATNFNMQTHLAIVESDSTVVYYKTALGISVATPSSDIYLT</sequence>
<evidence type="ECO:0000256" key="1">
    <source>
        <dbReference type="ARBA" id="ARBA00006091"/>
    </source>
</evidence>
<accession>A0A9W8G6X3</accession>
<evidence type="ECO:0000259" key="3">
    <source>
        <dbReference type="Pfam" id="PF09631"/>
    </source>
</evidence>
<dbReference type="GO" id="GO:0003676">
    <property type="term" value="F:nucleic acid binding"/>
    <property type="evidence" value="ECO:0007669"/>
    <property type="project" value="InterPro"/>
</dbReference>
<proteinExistence type="inferred from homology"/>
<comment type="caution">
    <text evidence="4">The sequence shown here is derived from an EMBL/GenBank/DDBJ whole genome shotgun (WGS) entry which is preliminary data.</text>
</comment>
<evidence type="ECO:0000256" key="2">
    <source>
        <dbReference type="ARBA" id="ARBA00022694"/>
    </source>
</evidence>
<dbReference type="PANTHER" id="PTHR28582">
    <property type="entry name" value="TRNA-SPLICING ENDONUCLEASE SUBUNIT SEN15"/>
    <property type="match status" value="1"/>
</dbReference>
<dbReference type="EMBL" id="JANBTW010000040">
    <property type="protein sequence ID" value="KAJ2676442.1"/>
    <property type="molecule type" value="Genomic_DNA"/>
</dbReference>
<protein>
    <recommendedName>
        <fullName evidence="3">tRNA-splicing endonuclease subunit Sen15 domain-containing protein</fullName>
    </recommendedName>
</protein>
<dbReference type="InterPro" id="IPR018593">
    <property type="entry name" value="tRNA-endonuc_su_Sen15"/>
</dbReference>
<keyword evidence="2" id="KW-0819">tRNA processing</keyword>
<dbReference type="GO" id="GO:0005634">
    <property type="term" value="C:nucleus"/>
    <property type="evidence" value="ECO:0007669"/>
    <property type="project" value="UniProtKB-ARBA"/>
</dbReference>
<dbReference type="Pfam" id="PF09631">
    <property type="entry name" value="Sen15"/>
    <property type="match status" value="1"/>
</dbReference>
<evidence type="ECO:0000313" key="4">
    <source>
        <dbReference type="EMBL" id="KAJ2676442.1"/>
    </source>
</evidence>
<gene>
    <name evidence="4" type="ORF">GGI25_003592</name>
</gene>
<evidence type="ECO:0000313" key="5">
    <source>
        <dbReference type="Proteomes" id="UP001151518"/>
    </source>
</evidence>
<dbReference type="SUPFAM" id="SSF53032">
    <property type="entry name" value="tRNA-intron endonuclease catalytic domain-like"/>
    <property type="match status" value="1"/>
</dbReference>
<dbReference type="PANTHER" id="PTHR28582:SF1">
    <property type="entry name" value="TRNA-SPLICING ENDONUCLEASE SUBUNIT SEN15"/>
    <property type="match status" value="1"/>
</dbReference>
<dbReference type="Gene3D" id="3.40.1350.10">
    <property type="match status" value="1"/>
</dbReference>
<reference evidence="4" key="1">
    <citation type="submission" date="2022-07" db="EMBL/GenBank/DDBJ databases">
        <title>Phylogenomic reconstructions and comparative analyses of Kickxellomycotina fungi.</title>
        <authorList>
            <person name="Reynolds N.K."/>
            <person name="Stajich J.E."/>
            <person name="Barry K."/>
            <person name="Grigoriev I.V."/>
            <person name="Crous P."/>
            <person name="Smith M.E."/>
        </authorList>
    </citation>
    <scope>NUCLEOTIDE SEQUENCE</scope>
    <source>
        <strain evidence="4">NRRL 3115</strain>
    </source>
</reference>
<dbReference type="OrthoDB" id="10002170at2759"/>
<dbReference type="Proteomes" id="UP001151518">
    <property type="component" value="Unassembled WGS sequence"/>
</dbReference>